<protein>
    <recommendedName>
        <fullName evidence="4">Secretion system C-terminal sorting domain-containing protein</fullName>
    </recommendedName>
</protein>
<evidence type="ECO:0000313" key="2">
    <source>
        <dbReference type="EMBL" id="NEU70714.1"/>
    </source>
</evidence>
<comment type="caution">
    <text evidence="2">The sequence shown here is derived from an EMBL/GenBank/DDBJ whole genome shotgun (WGS) entry which is preliminary data.</text>
</comment>
<proteinExistence type="predicted"/>
<reference evidence="2 3" key="1">
    <citation type="submission" date="2020-02" db="EMBL/GenBank/DDBJ databases">
        <title>Draft genome sequence of two Spirosoma agri KCTC 52727 and Spirosoma terrae KCTC 52035.</title>
        <authorList>
            <person name="Rojas J."/>
            <person name="Ambika Manirajan B."/>
            <person name="Ratering S."/>
            <person name="Suarez C."/>
            <person name="Schnell S."/>
        </authorList>
    </citation>
    <scope>NUCLEOTIDE SEQUENCE [LARGE SCALE GENOMIC DNA]</scope>
    <source>
        <strain evidence="2 3">KCTC 52727</strain>
    </source>
</reference>
<evidence type="ECO:0000313" key="3">
    <source>
        <dbReference type="Proteomes" id="UP000477386"/>
    </source>
</evidence>
<gene>
    <name evidence="2" type="ORF">GK091_27870</name>
</gene>
<feature type="signal peptide" evidence="1">
    <location>
        <begin position="1"/>
        <end position="26"/>
    </location>
</feature>
<dbReference type="EMBL" id="JAAGNZ010000007">
    <property type="protein sequence ID" value="NEU70714.1"/>
    <property type="molecule type" value="Genomic_DNA"/>
</dbReference>
<accession>A0A6M0IRK2</accession>
<feature type="chain" id="PRO_5026995183" description="Secretion system C-terminal sorting domain-containing protein" evidence="1">
    <location>
        <begin position="27"/>
        <end position="132"/>
    </location>
</feature>
<keyword evidence="1" id="KW-0732">Signal</keyword>
<organism evidence="2 3">
    <name type="scientific">Spirosoma agri</name>
    <dbReference type="NCBI Taxonomy" id="1987381"/>
    <lineage>
        <taxon>Bacteria</taxon>
        <taxon>Pseudomonadati</taxon>
        <taxon>Bacteroidota</taxon>
        <taxon>Cytophagia</taxon>
        <taxon>Cytophagales</taxon>
        <taxon>Cytophagaceae</taxon>
        <taxon>Spirosoma</taxon>
    </lineage>
</organism>
<evidence type="ECO:0000256" key="1">
    <source>
        <dbReference type="SAM" id="SignalP"/>
    </source>
</evidence>
<keyword evidence="3" id="KW-1185">Reference proteome</keyword>
<sequence length="132" mass="14196">MKTLIKSLLIAFTVSLVTISASQAEANPGKNTSTVATYKTGIYTTLDGKLQIALDKETNGAVDIKLKSADGELLFVQHLNKKENKARIRLTMSELQDGTYQVEVTNGVDTTTHSVTISTQQASTPGRLVAIN</sequence>
<dbReference type="AlphaFoldDB" id="A0A6M0IRK2"/>
<dbReference type="Proteomes" id="UP000477386">
    <property type="component" value="Unassembled WGS sequence"/>
</dbReference>
<evidence type="ECO:0008006" key="4">
    <source>
        <dbReference type="Google" id="ProtNLM"/>
    </source>
</evidence>
<name>A0A6M0IRK2_9BACT</name>
<dbReference type="RefSeq" id="WP_164044024.1">
    <property type="nucleotide sequence ID" value="NZ_JAAGNZ010000007.1"/>
</dbReference>